<dbReference type="AlphaFoldDB" id="A0A1B1BC00"/>
<dbReference type="STRING" id="68214.AVL59_07975"/>
<evidence type="ECO:0000313" key="4">
    <source>
        <dbReference type="Proteomes" id="UP001519309"/>
    </source>
</evidence>
<reference evidence="2 4" key="2">
    <citation type="submission" date="2021-03" db="EMBL/GenBank/DDBJ databases">
        <title>Genomic Encyclopedia of Type Strains, Phase IV (KMG-IV): sequencing the most valuable type-strain genomes for metagenomic binning, comparative biology and taxonomic classification.</title>
        <authorList>
            <person name="Goeker M."/>
        </authorList>
    </citation>
    <scope>NUCLEOTIDE SEQUENCE [LARGE SCALE GENOMIC DNA]</scope>
    <source>
        <strain evidence="2 4">DSM 40499</strain>
    </source>
</reference>
<organism evidence="1 3">
    <name type="scientific">Streptomyces griseochromogenes</name>
    <dbReference type="NCBI Taxonomy" id="68214"/>
    <lineage>
        <taxon>Bacteria</taxon>
        <taxon>Bacillati</taxon>
        <taxon>Actinomycetota</taxon>
        <taxon>Actinomycetes</taxon>
        <taxon>Kitasatosporales</taxon>
        <taxon>Streptomycetaceae</taxon>
        <taxon>Streptomyces</taxon>
    </lineage>
</organism>
<reference evidence="1 3" key="1">
    <citation type="submission" date="2016-06" db="EMBL/GenBank/DDBJ databases">
        <title>Complete genome sequence of Streptomyces griseochromogenes ATCC 14511, the Blasticidin S producer.</title>
        <authorList>
            <person name="Wu L."/>
        </authorList>
    </citation>
    <scope>NUCLEOTIDE SEQUENCE [LARGE SCALE GENOMIC DNA]</scope>
    <source>
        <strain evidence="1 3">ATCC 14511</strain>
    </source>
</reference>
<dbReference type="RefSeq" id="WP_067317010.1">
    <property type="nucleotide sequence ID" value="NZ_CP016279.1"/>
</dbReference>
<gene>
    <name evidence="1" type="ORF">AVL59_07975</name>
    <name evidence="2" type="ORF">J2Z21_009792</name>
</gene>
<evidence type="ECO:0000313" key="2">
    <source>
        <dbReference type="EMBL" id="MBP2056773.1"/>
    </source>
</evidence>
<accession>A0A1B1BC00</accession>
<dbReference type="Proteomes" id="UP000092659">
    <property type="component" value="Chromosome"/>
</dbReference>
<evidence type="ECO:0000313" key="3">
    <source>
        <dbReference type="Proteomes" id="UP000092659"/>
    </source>
</evidence>
<dbReference type="KEGG" id="sgs:AVL59_07975"/>
<evidence type="ECO:0000313" key="1">
    <source>
        <dbReference type="EMBL" id="ANP56363.1"/>
    </source>
</evidence>
<proteinExistence type="predicted"/>
<dbReference type="EMBL" id="CP016279">
    <property type="protein sequence ID" value="ANP56363.1"/>
    <property type="molecule type" value="Genomic_DNA"/>
</dbReference>
<name>A0A1B1BC00_9ACTN</name>
<sequence>MEQEPRLLPWSGADGKHCYLISDDVSGPVSRLADATESIQLGMGKELLGHALHLLAESPPGELRFLAERLTETLRDVLRIAERRGRRLNRLN</sequence>
<dbReference type="EMBL" id="JAGGLP010000063">
    <property type="protein sequence ID" value="MBP2056773.1"/>
    <property type="molecule type" value="Genomic_DNA"/>
</dbReference>
<keyword evidence="4" id="KW-1185">Reference proteome</keyword>
<dbReference type="Proteomes" id="UP001519309">
    <property type="component" value="Unassembled WGS sequence"/>
</dbReference>
<protein>
    <submittedName>
        <fullName evidence="1">Uncharacterized protein</fullName>
    </submittedName>
</protein>
<dbReference type="OrthoDB" id="4320909at2"/>